<protein>
    <submittedName>
        <fullName evidence="4">ANK_REP_REGION domain-containing protein</fullName>
    </submittedName>
</protein>
<dbReference type="Proteomes" id="UP000278807">
    <property type="component" value="Unassembled WGS sequence"/>
</dbReference>
<evidence type="ECO:0000313" key="2">
    <source>
        <dbReference type="EMBL" id="VDO01735.1"/>
    </source>
</evidence>
<proteinExistence type="predicted"/>
<sequence>MFAEENRSGDGHDKKSTPLIEMVKDGQLGSVVEYIQKNPLAVHERDVNSIWVNEDLNTPIL</sequence>
<evidence type="ECO:0000313" key="4">
    <source>
        <dbReference type="WBParaSite" id="HNAJ_0000587801-mRNA-1"/>
    </source>
</evidence>
<reference evidence="4" key="1">
    <citation type="submission" date="2017-02" db="UniProtKB">
        <authorList>
            <consortium name="WormBaseParasite"/>
        </authorList>
    </citation>
    <scope>IDENTIFICATION</scope>
</reference>
<evidence type="ECO:0000313" key="3">
    <source>
        <dbReference type="Proteomes" id="UP000278807"/>
    </source>
</evidence>
<feature type="compositionally biased region" description="Basic and acidic residues" evidence="1">
    <location>
        <begin position="1"/>
        <end position="16"/>
    </location>
</feature>
<dbReference type="EMBL" id="UZAE01005584">
    <property type="protein sequence ID" value="VDO01735.1"/>
    <property type="molecule type" value="Genomic_DNA"/>
</dbReference>
<accession>A0A0R3TFN7</accession>
<name>A0A0R3TFN7_RODNA</name>
<reference evidence="2 3" key="2">
    <citation type="submission" date="2018-11" db="EMBL/GenBank/DDBJ databases">
        <authorList>
            <consortium name="Pathogen Informatics"/>
        </authorList>
    </citation>
    <scope>NUCLEOTIDE SEQUENCE [LARGE SCALE GENOMIC DNA]</scope>
</reference>
<dbReference type="WBParaSite" id="HNAJ_0000587801-mRNA-1">
    <property type="protein sequence ID" value="HNAJ_0000587801-mRNA-1"/>
    <property type="gene ID" value="HNAJ_0000587801"/>
</dbReference>
<evidence type="ECO:0000256" key="1">
    <source>
        <dbReference type="SAM" id="MobiDB-lite"/>
    </source>
</evidence>
<organism evidence="4">
    <name type="scientific">Rodentolepis nana</name>
    <name type="common">Dwarf tapeworm</name>
    <name type="synonym">Hymenolepis nana</name>
    <dbReference type="NCBI Taxonomy" id="102285"/>
    <lineage>
        <taxon>Eukaryota</taxon>
        <taxon>Metazoa</taxon>
        <taxon>Spiralia</taxon>
        <taxon>Lophotrochozoa</taxon>
        <taxon>Platyhelminthes</taxon>
        <taxon>Cestoda</taxon>
        <taxon>Eucestoda</taxon>
        <taxon>Cyclophyllidea</taxon>
        <taxon>Hymenolepididae</taxon>
        <taxon>Rodentolepis</taxon>
    </lineage>
</organism>
<feature type="region of interest" description="Disordered" evidence="1">
    <location>
        <begin position="1"/>
        <end position="20"/>
    </location>
</feature>
<keyword evidence="3" id="KW-1185">Reference proteome</keyword>
<dbReference type="AlphaFoldDB" id="A0A0R3TFN7"/>
<gene>
    <name evidence="2" type="ORF">HNAJ_LOCUS5875</name>
</gene>